<dbReference type="GO" id="GO:0009341">
    <property type="term" value="C:beta-galactosidase complex"/>
    <property type="evidence" value="ECO:0007669"/>
    <property type="project" value="InterPro"/>
</dbReference>
<evidence type="ECO:0000256" key="6">
    <source>
        <dbReference type="ARBA" id="ARBA00032230"/>
    </source>
</evidence>
<dbReference type="InterPro" id="IPR011013">
    <property type="entry name" value="Gal_mutarotase_sf_dom"/>
</dbReference>
<gene>
    <name evidence="9" type="ORF">GUITHDRAFT_162620</name>
</gene>
<accession>L1JHB2</accession>
<dbReference type="Pfam" id="PF02836">
    <property type="entry name" value="Glyco_hydro_2_C"/>
    <property type="match status" value="1"/>
</dbReference>
<reference evidence="10" key="3">
    <citation type="submission" date="2015-06" db="UniProtKB">
        <authorList>
            <consortium name="EnsemblProtists"/>
        </authorList>
    </citation>
    <scope>IDENTIFICATION</scope>
</reference>
<comment type="similarity">
    <text evidence="2">Belongs to the glycosyl hydrolase 2 family.</text>
</comment>
<dbReference type="EC" id="3.2.1.23" evidence="3"/>
<dbReference type="PaxDb" id="55529-EKX47903"/>
<name>L1JHB2_GUITC</name>
<feature type="domain" description="Beta galactosidase small chain/" evidence="8">
    <location>
        <begin position="675"/>
        <end position="1009"/>
    </location>
</feature>
<reference evidence="11" key="2">
    <citation type="submission" date="2012-11" db="EMBL/GenBank/DDBJ databases">
        <authorList>
            <person name="Kuo A."/>
            <person name="Curtis B.A."/>
            <person name="Tanifuji G."/>
            <person name="Burki F."/>
            <person name="Gruber A."/>
            <person name="Irimia M."/>
            <person name="Maruyama S."/>
            <person name="Arias M.C."/>
            <person name="Ball S.G."/>
            <person name="Gile G.H."/>
            <person name="Hirakawa Y."/>
            <person name="Hopkins J.F."/>
            <person name="Rensing S.A."/>
            <person name="Schmutz J."/>
            <person name="Symeonidi A."/>
            <person name="Elias M."/>
            <person name="Eveleigh R.J."/>
            <person name="Herman E.K."/>
            <person name="Klute M.J."/>
            <person name="Nakayama T."/>
            <person name="Obornik M."/>
            <person name="Reyes-Prieto A."/>
            <person name="Armbrust E.V."/>
            <person name="Aves S.J."/>
            <person name="Beiko R.G."/>
            <person name="Coutinho P."/>
            <person name="Dacks J.B."/>
            <person name="Durnford D.G."/>
            <person name="Fast N.M."/>
            <person name="Green B.R."/>
            <person name="Grisdale C."/>
            <person name="Hempe F."/>
            <person name="Henrissat B."/>
            <person name="Hoppner M.P."/>
            <person name="Ishida K.-I."/>
            <person name="Kim E."/>
            <person name="Koreny L."/>
            <person name="Kroth P.G."/>
            <person name="Liu Y."/>
            <person name="Malik S.-B."/>
            <person name="Maier U.G."/>
            <person name="McRose D."/>
            <person name="Mock T."/>
            <person name="Neilson J.A."/>
            <person name="Onodera N.T."/>
            <person name="Poole A.M."/>
            <person name="Pritham E.J."/>
            <person name="Richards T.A."/>
            <person name="Rocap G."/>
            <person name="Roy S.W."/>
            <person name="Sarai C."/>
            <person name="Schaack S."/>
            <person name="Shirato S."/>
            <person name="Slamovits C.H."/>
            <person name="Spencer D.F."/>
            <person name="Suzuki S."/>
            <person name="Worden A.Z."/>
            <person name="Zauner S."/>
            <person name="Barry K."/>
            <person name="Bell C."/>
            <person name="Bharti A.K."/>
            <person name="Crow J.A."/>
            <person name="Grimwood J."/>
            <person name="Kramer R."/>
            <person name="Lindquist E."/>
            <person name="Lucas S."/>
            <person name="Salamov A."/>
            <person name="McFadden G.I."/>
            <person name="Lane C.E."/>
            <person name="Keeling P.J."/>
            <person name="Gray M.W."/>
            <person name="Grigoriev I.V."/>
            <person name="Archibald J.M."/>
        </authorList>
    </citation>
    <scope>NUCLEOTIDE SEQUENCE</scope>
    <source>
        <strain evidence="11">CCMP2712</strain>
    </source>
</reference>
<feature type="transmembrane region" description="Helical" evidence="7">
    <location>
        <begin position="1081"/>
        <end position="1100"/>
    </location>
</feature>
<keyword evidence="4" id="KW-0378">Hydrolase</keyword>
<evidence type="ECO:0000259" key="8">
    <source>
        <dbReference type="SMART" id="SM01038"/>
    </source>
</evidence>
<dbReference type="Proteomes" id="UP000011087">
    <property type="component" value="Unassembled WGS sequence"/>
</dbReference>
<keyword evidence="7" id="KW-0472">Membrane</keyword>
<dbReference type="SUPFAM" id="SSF51445">
    <property type="entry name" value="(Trans)glycosidases"/>
    <property type="match status" value="1"/>
</dbReference>
<dbReference type="SUPFAM" id="SSF74650">
    <property type="entry name" value="Galactose mutarotase-like"/>
    <property type="match status" value="1"/>
</dbReference>
<protein>
    <recommendedName>
        <fullName evidence="3">beta-galactosidase</fullName>
        <ecNumber evidence="3">3.2.1.23</ecNumber>
    </recommendedName>
    <alternativeName>
        <fullName evidence="6">Lactase</fullName>
    </alternativeName>
</protein>
<dbReference type="Gene3D" id="3.20.20.80">
    <property type="entry name" value="Glycosidases"/>
    <property type="match status" value="1"/>
</dbReference>
<dbReference type="HOGENOM" id="CLU_002346_1_1_1"/>
<dbReference type="GO" id="GO:0004565">
    <property type="term" value="F:beta-galactosidase activity"/>
    <property type="evidence" value="ECO:0007669"/>
    <property type="project" value="UniProtKB-EC"/>
</dbReference>
<sequence length="1105" mass="126584">MNHVGSYQTTMRVPKEWEGRRIFLIFEGVSSAFYCWVGGEPVGYSQDSRLPAEFDITEHVAGKYGEEIFLSVRVMRFCDGSYLEDQDMWWLSGIHREVFLYSKPKDLYISDYTVRTEDVNPVEKTAVLKLTVELEGDFRKEHELYATLYGPSQLTADTPDGIVCKDAKRVFEKLRIPIKKSEKRKTVASFEQVVKGCKLWNAEDPWLYTLVLSLYEDDVSLDCECARVGFREIKIRGGQLLVNEMPIEIRGVNRHEHDDKTGKYTSLSSMLLDIQLMKQLNMNAVRTCHYPNRNLWYSLCDAYGVYVCDEANLETHGLAMNGPEERLAEDPSWEGAYLERMVRMVERDKNHSSVIMWSLGNEAGYGKNHDSMASWTRTRDPTRPLHYESCGGASATDIICPMYPSPEKLLRLTKLEGQNARNIEIGKKWPQGTAKELRPVIMCEYAHAMGNSTGNLDEYWELIRKERVLQGGFIWDWVDQGLVTKDDEGREYWAYGGDFGESIHDAQFNINGLVFPDRSFHPGCWEVKKWYQPVEIKASFDVHDLNRIIVHLNFRNRHDFLSLDELGLCWDWFFEIEGARVSGCSKVTQFPAVKAQGGQYKQTVEVHIEDYRHGQEAFLTVHIKTGRKESWAPAGHVVAWEQFSLPVRSEVTIEEPKAAEQSSFLVQEHAEMFEVVGGEQVKVGFCKKTGAFVKLEVNGKVLITKEERIGLMSFWRAHTDNDNGGSDTIRYGRFQQWPAESGMPEGSFRIHGTTFDAILSWMDFWGDISFGKMWDKCGLKDVTPQGVELGFFDDEGKMIQPGTVWTSRGHVTARIQYRMEAEGKRTSIRCETLVEVARNGELVIKNDCYIPHYLPPVSRVGMHLALPEKFKNVIYFGHGPHETYVDRKAGSAISRYETQVDDMFVPYLFPTENGGRAGVRWMALHDDNGNGLLISPVIARETFHFSAHRFTPWDIHSARHPHEVPRRDKIILSLDCRHMPCGGNDSWSRCHSEQYLVKPGRYSYSLRMKPITSVAEAKRLAPFTSRSDLAFHYSPPPVWRRVLTSMKHSMSLTIAKTPVSIAERFIFLLGIKVAGMSMSKILATSLLFIVSFNIFSMYRVRSLRE</sequence>
<evidence type="ECO:0000256" key="3">
    <source>
        <dbReference type="ARBA" id="ARBA00012756"/>
    </source>
</evidence>
<dbReference type="SUPFAM" id="SSF49785">
    <property type="entry name" value="Galactose-binding domain-like"/>
    <property type="match status" value="1"/>
</dbReference>
<dbReference type="Pfam" id="PF02837">
    <property type="entry name" value="Glyco_hydro_2_N"/>
    <property type="match status" value="1"/>
</dbReference>
<dbReference type="AlphaFoldDB" id="L1JHB2"/>
<dbReference type="PRINTS" id="PR00132">
    <property type="entry name" value="GLHYDRLASE2"/>
</dbReference>
<dbReference type="PROSITE" id="PS00608">
    <property type="entry name" value="GLYCOSYL_HYDROL_F2_2"/>
    <property type="match status" value="1"/>
</dbReference>
<dbReference type="Gene3D" id="2.70.98.10">
    <property type="match status" value="1"/>
</dbReference>
<reference evidence="9 11" key="1">
    <citation type="journal article" date="2012" name="Nature">
        <title>Algal genomes reveal evolutionary mosaicism and the fate of nucleomorphs.</title>
        <authorList>
            <consortium name="DOE Joint Genome Institute"/>
            <person name="Curtis B.A."/>
            <person name="Tanifuji G."/>
            <person name="Burki F."/>
            <person name="Gruber A."/>
            <person name="Irimia M."/>
            <person name="Maruyama S."/>
            <person name="Arias M.C."/>
            <person name="Ball S.G."/>
            <person name="Gile G.H."/>
            <person name="Hirakawa Y."/>
            <person name="Hopkins J.F."/>
            <person name="Kuo A."/>
            <person name="Rensing S.A."/>
            <person name="Schmutz J."/>
            <person name="Symeonidi A."/>
            <person name="Elias M."/>
            <person name="Eveleigh R.J."/>
            <person name="Herman E.K."/>
            <person name="Klute M.J."/>
            <person name="Nakayama T."/>
            <person name="Obornik M."/>
            <person name="Reyes-Prieto A."/>
            <person name="Armbrust E.V."/>
            <person name="Aves S.J."/>
            <person name="Beiko R.G."/>
            <person name="Coutinho P."/>
            <person name="Dacks J.B."/>
            <person name="Durnford D.G."/>
            <person name="Fast N.M."/>
            <person name="Green B.R."/>
            <person name="Grisdale C.J."/>
            <person name="Hempel F."/>
            <person name="Henrissat B."/>
            <person name="Hoppner M.P."/>
            <person name="Ishida K."/>
            <person name="Kim E."/>
            <person name="Koreny L."/>
            <person name="Kroth P.G."/>
            <person name="Liu Y."/>
            <person name="Malik S.B."/>
            <person name="Maier U.G."/>
            <person name="McRose D."/>
            <person name="Mock T."/>
            <person name="Neilson J.A."/>
            <person name="Onodera N.T."/>
            <person name="Poole A.M."/>
            <person name="Pritham E.J."/>
            <person name="Richards T.A."/>
            <person name="Rocap G."/>
            <person name="Roy S.W."/>
            <person name="Sarai C."/>
            <person name="Schaack S."/>
            <person name="Shirato S."/>
            <person name="Slamovits C.H."/>
            <person name="Spencer D.F."/>
            <person name="Suzuki S."/>
            <person name="Worden A.Z."/>
            <person name="Zauner S."/>
            <person name="Barry K."/>
            <person name="Bell C."/>
            <person name="Bharti A.K."/>
            <person name="Crow J.A."/>
            <person name="Grimwood J."/>
            <person name="Kramer R."/>
            <person name="Lindquist E."/>
            <person name="Lucas S."/>
            <person name="Salamov A."/>
            <person name="McFadden G.I."/>
            <person name="Lane C.E."/>
            <person name="Keeling P.J."/>
            <person name="Gray M.W."/>
            <person name="Grigoriev I.V."/>
            <person name="Archibald J.M."/>
        </authorList>
    </citation>
    <scope>NUCLEOTIDE SEQUENCE</scope>
    <source>
        <strain evidence="9 11">CCMP2712</strain>
    </source>
</reference>
<dbReference type="PANTHER" id="PTHR46323">
    <property type="entry name" value="BETA-GALACTOSIDASE"/>
    <property type="match status" value="1"/>
</dbReference>
<dbReference type="STRING" id="905079.L1JHB2"/>
<dbReference type="Pfam" id="PF16353">
    <property type="entry name" value="LacZ_4"/>
    <property type="match status" value="1"/>
</dbReference>
<dbReference type="SUPFAM" id="SSF49303">
    <property type="entry name" value="beta-Galactosidase/glucuronidase domain"/>
    <property type="match status" value="2"/>
</dbReference>
<dbReference type="RefSeq" id="XP_005834883.1">
    <property type="nucleotide sequence ID" value="XM_005834826.1"/>
</dbReference>
<dbReference type="InterPro" id="IPR006104">
    <property type="entry name" value="Glyco_hydro_2_N"/>
</dbReference>
<dbReference type="InterPro" id="IPR013783">
    <property type="entry name" value="Ig-like_fold"/>
</dbReference>
<dbReference type="EMBL" id="JH992988">
    <property type="protein sequence ID" value="EKX47903.1"/>
    <property type="molecule type" value="Genomic_DNA"/>
</dbReference>
<dbReference type="KEGG" id="gtt:GUITHDRAFT_162620"/>
<evidence type="ECO:0000313" key="9">
    <source>
        <dbReference type="EMBL" id="EKX47903.1"/>
    </source>
</evidence>
<evidence type="ECO:0000313" key="11">
    <source>
        <dbReference type="Proteomes" id="UP000011087"/>
    </source>
</evidence>
<evidence type="ECO:0000256" key="7">
    <source>
        <dbReference type="SAM" id="Phobius"/>
    </source>
</evidence>
<dbReference type="InterPro" id="IPR008979">
    <property type="entry name" value="Galactose-bd-like_sf"/>
</dbReference>
<dbReference type="SMART" id="SM01038">
    <property type="entry name" value="Bgal_small_N"/>
    <property type="match status" value="1"/>
</dbReference>
<evidence type="ECO:0000313" key="10">
    <source>
        <dbReference type="EnsemblProtists" id="EKX47903"/>
    </source>
</evidence>
<dbReference type="OrthoDB" id="408320at2759"/>
<keyword evidence="7" id="KW-1133">Transmembrane helix</keyword>
<comment type="catalytic activity">
    <reaction evidence="1">
        <text>Hydrolysis of terminal non-reducing beta-D-galactose residues in beta-D-galactosides.</text>
        <dbReference type="EC" id="3.2.1.23"/>
    </reaction>
</comment>
<dbReference type="InterPro" id="IPR006102">
    <property type="entry name" value="Ig-like_GH2"/>
</dbReference>
<dbReference type="InterPro" id="IPR050347">
    <property type="entry name" value="Bact_Beta-galactosidase"/>
</dbReference>
<dbReference type="OMA" id="WASAMLD"/>
<organism evidence="9">
    <name type="scientific">Guillardia theta (strain CCMP2712)</name>
    <name type="common">Cryptophyte</name>
    <dbReference type="NCBI Taxonomy" id="905079"/>
    <lineage>
        <taxon>Eukaryota</taxon>
        <taxon>Cryptophyceae</taxon>
        <taxon>Pyrenomonadales</taxon>
        <taxon>Geminigeraceae</taxon>
        <taxon>Guillardia</taxon>
    </lineage>
</organism>
<evidence type="ECO:0000256" key="4">
    <source>
        <dbReference type="ARBA" id="ARBA00022801"/>
    </source>
</evidence>
<evidence type="ECO:0000256" key="1">
    <source>
        <dbReference type="ARBA" id="ARBA00001412"/>
    </source>
</evidence>
<evidence type="ECO:0000256" key="2">
    <source>
        <dbReference type="ARBA" id="ARBA00007401"/>
    </source>
</evidence>
<dbReference type="FunFam" id="3.20.20.80:FF:000018">
    <property type="entry name" value="Beta-galactosidase"/>
    <property type="match status" value="1"/>
</dbReference>
<dbReference type="InterPro" id="IPR014718">
    <property type="entry name" value="GH-type_carb-bd"/>
</dbReference>
<dbReference type="GO" id="GO:0005990">
    <property type="term" value="P:lactose catabolic process"/>
    <property type="evidence" value="ECO:0007669"/>
    <property type="project" value="TreeGrafter"/>
</dbReference>
<dbReference type="InterPro" id="IPR023232">
    <property type="entry name" value="Glyco_hydro_2_AS"/>
</dbReference>
<dbReference type="InterPro" id="IPR032312">
    <property type="entry name" value="LacZ_4"/>
</dbReference>
<keyword evidence="7" id="KW-0812">Transmembrane</keyword>
<evidence type="ECO:0000256" key="5">
    <source>
        <dbReference type="ARBA" id="ARBA00023295"/>
    </source>
</evidence>
<keyword evidence="5" id="KW-0326">Glycosidase</keyword>
<dbReference type="InterPro" id="IPR017853">
    <property type="entry name" value="GH"/>
</dbReference>
<dbReference type="GO" id="GO:0030246">
    <property type="term" value="F:carbohydrate binding"/>
    <property type="evidence" value="ECO:0007669"/>
    <property type="project" value="InterPro"/>
</dbReference>
<dbReference type="eggNOG" id="KOG2024">
    <property type="taxonomic scope" value="Eukaryota"/>
</dbReference>
<dbReference type="GeneID" id="17304533"/>
<dbReference type="EnsemblProtists" id="EKX47903">
    <property type="protein sequence ID" value="EKX47903"/>
    <property type="gene ID" value="GUITHDRAFT_162620"/>
</dbReference>
<dbReference type="Pfam" id="PF00703">
    <property type="entry name" value="Glyco_hydro_2"/>
    <property type="match status" value="1"/>
</dbReference>
<dbReference type="InterPro" id="IPR006103">
    <property type="entry name" value="Glyco_hydro_2_cat"/>
</dbReference>
<dbReference type="InterPro" id="IPR006101">
    <property type="entry name" value="Glyco_hydro_2"/>
</dbReference>
<dbReference type="Pfam" id="PF02929">
    <property type="entry name" value="Bgal_small_N"/>
    <property type="match status" value="1"/>
</dbReference>
<dbReference type="PANTHER" id="PTHR46323:SF2">
    <property type="entry name" value="BETA-GALACTOSIDASE"/>
    <property type="match status" value="1"/>
</dbReference>
<dbReference type="InterPro" id="IPR004199">
    <property type="entry name" value="B-gal_small/dom_5"/>
</dbReference>
<keyword evidence="11" id="KW-1185">Reference proteome</keyword>
<proteinExistence type="inferred from homology"/>
<dbReference type="Gene3D" id="2.60.40.10">
    <property type="entry name" value="Immunoglobulins"/>
    <property type="match status" value="2"/>
</dbReference>
<dbReference type="Gene3D" id="2.60.120.260">
    <property type="entry name" value="Galactose-binding domain-like"/>
    <property type="match status" value="1"/>
</dbReference>
<dbReference type="InterPro" id="IPR036156">
    <property type="entry name" value="Beta-gal/glucu_dom_sf"/>
</dbReference>